<feature type="region of interest" description="Disordered" evidence="1">
    <location>
        <begin position="37"/>
        <end position="60"/>
    </location>
</feature>
<dbReference type="Proteomes" id="UP000707356">
    <property type="component" value="Unassembled WGS sequence"/>
</dbReference>
<evidence type="ECO:0000313" key="2">
    <source>
        <dbReference type="EMBL" id="MBW4465218.1"/>
    </source>
</evidence>
<gene>
    <name evidence="2" type="ORF">KME07_07230</name>
</gene>
<proteinExistence type="predicted"/>
<organism evidence="2 3">
    <name type="scientific">Pegethrix bostrychoides GSE-TBD4-15B</name>
    <dbReference type="NCBI Taxonomy" id="2839662"/>
    <lineage>
        <taxon>Bacteria</taxon>
        <taxon>Bacillati</taxon>
        <taxon>Cyanobacteriota</taxon>
        <taxon>Cyanophyceae</taxon>
        <taxon>Oculatellales</taxon>
        <taxon>Oculatellaceae</taxon>
        <taxon>Pegethrix</taxon>
    </lineage>
</organism>
<name>A0A951P938_9CYAN</name>
<reference evidence="2" key="2">
    <citation type="journal article" date="2022" name="Microbiol. Resour. Announc.">
        <title>Metagenome Sequencing to Explore Phylogenomics of Terrestrial Cyanobacteria.</title>
        <authorList>
            <person name="Ward R.D."/>
            <person name="Stajich J.E."/>
            <person name="Johansen J.R."/>
            <person name="Huntemann M."/>
            <person name="Clum A."/>
            <person name="Foster B."/>
            <person name="Foster B."/>
            <person name="Roux S."/>
            <person name="Palaniappan K."/>
            <person name="Varghese N."/>
            <person name="Mukherjee S."/>
            <person name="Reddy T.B.K."/>
            <person name="Daum C."/>
            <person name="Copeland A."/>
            <person name="Chen I.A."/>
            <person name="Ivanova N.N."/>
            <person name="Kyrpides N.C."/>
            <person name="Shapiro N."/>
            <person name="Eloe-Fadrosh E.A."/>
            <person name="Pietrasiak N."/>
        </authorList>
    </citation>
    <scope>NUCLEOTIDE SEQUENCE</scope>
    <source>
        <strain evidence="2">GSE-TBD4-15B</strain>
    </source>
</reference>
<sequence>GFPQIVWQNATRSFKPQEMQARAGDPQNYLSMARSIDPKASSPKNNIPAGDFLAKVPYRK</sequence>
<comment type="caution">
    <text evidence="2">The sequence shown here is derived from an EMBL/GenBank/DDBJ whole genome shotgun (WGS) entry which is preliminary data.</text>
</comment>
<dbReference type="EMBL" id="JAHHHV010000034">
    <property type="protein sequence ID" value="MBW4465218.1"/>
    <property type="molecule type" value="Genomic_DNA"/>
</dbReference>
<evidence type="ECO:0000313" key="3">
    <source>
        <dbReference type="Proteomes" id="UP000707356"/>
    </source>
</evidence>
<feature type="non-terminal residue" evidence="2">
    <location>
        <position position="1"/>
    </location>
</feature>
<evidence type="ECO:0000256" key="1">
    <source>
        <dbReference type="SAM" id="MobiDB-lite"/>
    </source>
</evidence>
<accession>A0A951P938</accession>
<protein>
    <submittedName>
        <fullName evidence="2">Phycobilisome rod-core linker polypeptide CpcG</fullName>
    </submittedName>
</protein>
<dbReference type="AlphaFoldDB" id="A0A951P938"/>
<reference evidence="2" key="1">
    <citation type="submission" date="2021-05" db="EMBL/GenBank/DDBJ databases">
        <authorList>
            <person name="Pietrasiak N."/>
            <person name="Ward R."/>
            <person name="Stajich J.E."/>
            <person name="Kurbessoian T."/>
        </authorList>
    </citation>
    <scope>NUCLEOTIDE SEQUENCE</scope>
    <source>
        <strain evidence="2">GSE-TBD4-15B</strain>
    </source>
</reference>